<reference evidence="2 3" key="1">
    <citation type="journal article" date="2010" name="Nature">
        <title>Genome sequence of the palaeopolyploid soybean.</title>
        <authorList>
            <person name="Schmutz J."/>
            <person name="Cannon S.B."/>
            <person name="Schlueter J."/>
            <person name="Ma J."/>
            <person name="Mitros T."/>
            <person name="Nelson W."/>
            <person name="Hyten D.L."/>
            <person name="Song Q."/>
            <person name="Thelen J.J."/>
            <person name="Cheng J."/>
            <person name="Xu D."/>
            <person name="Hellsten U."/>
            <person name="May G.D."/>
            <person name="Yu Y."/>
            <person name="Sakurai T."/>
            <person name="Umezawa T."/>
            <person name="Bhattacharyya M.K."/>
            <person name="Sandhu D."/>
            <person name="Valliyodan B."/>
            <person name="Lindquist E."/>
            <person name="Peto M."/>
            <person name="Grant D."/>
            <person name="Shu S."/>
            <person name="Goodstein D."/>
            <person name="Barry K."/>
            <person name="Futrell-Griggs M."/>
            <person name="Abernathy B."/>
            <person name="Du J."/>
            <person name="Tian Z."/>
            <person name="Zhu L."/>
            <person name="Gill N."/>
            <person name="Joshi T."/>
            <person name="Libault M."/>
            <person name="Sethuraman A."/>
            <person name="Zhang X.-C."/>
            <person name="Shinozaki K."/>
            <person name="Nguyen H.T."/>
            <person name="Wing R.A."/>
            <person name="Cregan P."/>
            <person name="Specht J."/>
            <person name="Grimwood J."/>
            <person name="Rokhsar D."/>
            <person name="Stacey G."/>
            <person name="Shoemaker R.C."/>
            <person name="Jackson S.A."/>
        </authorList>
    </citation>
    <scope>NUCLEOTIDE SEQUENCE</scope>
    <source>
        <strain evidence="3">cv. Williams 82</strain>
        <tissue evidence="2">Callus</tissue>
    </source>
</reference>
<protein>
    <submittedName>
        <fullName evidence="2 3">Uncharacterized protein</fullName>
    </submittedName>
</protein>
<proteinExistence type="predicted"/>
<evidence type="ECO:0000256" key="1">
    <source>
        <dbReference type="SAM" id="SignalP"/>
    </source>
</evidence>
<dbReference type="eggNOG" id="KOG2390">
    <property type="taxonomic scope" value="Eukaryota"/>
</dbReference>
<organism evidence="2">
    <name type="scientific">Glycine max</name>
    <name type="common">Soybean</name>
    <name type="synonym">Glycine hispida</name>
    <dbReference type="NCBI Taxonomy" id="3847"/>
    <lineage>
        <taxon>Eukaryota</taxon>
        <taxon>Viridiplantae</taxon>
        <taxon>Streptophyta</taxon>
        <taxon>Embryophyta</taxon>
        <taxon>Tracheophyta</taxon>
        <taxon>Spermatophyta</taxon>
        <taxon>Magnoliopsida</taxon>
        <taxon>eudicotyledons</taxon>
        <taxon>Gunneridae</taxon>
        <taxon>Pentapetalae</taxon>
        <taxon>rosids</taxon>
        <taxon>fabids</taxon>
        <taxon>Fabales</taxon>
        <taxon>Fabaceae</taxon>
        <taxon>Papilionoideae</taxon>
        <taxon>50 kb inversion clade</taxon>
        <taxon>NPAAA clade</taxon>
        <taxon>indigoferoid/millettioid clade</taxon>
        <taxon>Phaseoleae</taxon>
        <taxon>Glycine</taxon>
        <taxon>Glycine subgen. Soja</taxon>
    </lineage>
</organism>
<feature type="signal peptide" evidence="1">
    <location>
        <begin position="1"/>
        <end position="22"/>
    </location>
</feature>
<dbReference type="EMBL" id="CM000848">
    <property type="protein sequence ID" value="KRH12684.1"/>
    <property type="molecule type" value="Genomic_DNA"/>
</dbReference>
<reference evidence="2" key="3">
    <citation type="submission" date="2018-07" db="EMBL/GenBank/DDBJ databases">
        <title>WGS assembly of Glycine max.</title>
        <authorList>
            <person name="Schmutz J."/>
            <person name="Cannon S."/>
            <person name="Schlueter J."/>
            <person name="Ma J."/>
            <person name="Mitros T."/>
            <person name="Nelson W."/>
            <person name="Hyten D."/>
            <person name="Song Q."/>
            <person name="Thelen J."/>
            <person name="Cheng J."/>
            <person name="Xu D."/>
            <person name="Hellsten U."/>
            <person name="May G."/>
            <person name="Yu Y."/>
            <person name="Sakurai T."/>
            <person name="Umezawa T."/>
            <person name="Bhattacharyya M."/>
            <person name="Sandhu D."/>
            <person name="Valliyodan B."/>
            <person name="Lindquist E."/>
            <person name="Peto M."/>
            <person name="Grant D."/>
            <person name="Shu S."/>
            <person name="Goodstein D."/>
            <person name="Barry K."/>
            <person name="Futrell-Griggs M."/>
            <person name="Abernathy B."/>
            <person name="Du J."/>
            <person name="Tian Z."/>
            <person name="Zhu L."/>
            <person name="Gill N."/>
            <person name="Joshi T."/>
            <person name="Libault M."/>
            <person name="Sethuraman A."/>
            <person name="Zhang X."/>
            <person name="Shinozaki K."/>
            <person name="Nguyen H."/>
            <person name="Wing R."/>
            <person name="Cregan P."/>
            <person name="Specht J."/>
            <person name="Grimwood J."/>
            <person name="Rokhsar D."/>
            <person name="Stacey G."/>
            <person name="Shoemaker R."/>
            <person name="Jackson S."/>
        </authorList>
    </citation>
    <scope>NUCLEOTIDE SEQUENCE</scope>
    <source>
        <tissue evidence="2">Callus</tissue>
    </source>
</reference>
<keyword evidence="4" id="KW-1185">Reference proteome</keyword>
<gene>
    <name evidence="2" type="ORF">GLYMA_15G187300</name>
</gene>
<evidence type="ECO:0000313" key="2">
    <source>
        <dbReference type="EMBL" id="KRH12684.1"/>
    </source>
</evidence>
<feature type="chain" id="PRO_5014581705" evidence="1">
    <location>
        <begin position="23"/>
        <end position="204"/>
    </location>
</feature>
<dbReference type="Gramene" id="KRH12684">
    <property type="protein sequence ID" value="KRH12684"/>
    <property type="gene ID" value="GLYMA_15G187300"/>
</dbReference>
<keyword evidence="1" id="KW-0732">Signal</keyword>
<reference evidence="3" key="2">
    <citation type="submission" date="2018-02" db="UniProtKB">
        <authorList>
            <consortium name="EnsemblPlants"/>
        </authorList>
    </citation>
    <scope>IDENTIFICATION</scope>
    <source>
        <strain evidence="3">Williams 82</strain>
    </source>
</reference>
<sequence>MGHMRSCKFVFILSSLSSNSFSNELFHVQSTNCVPFRSRESEACSHGLQNRSRWFLDELKHIKWRPPHIGTKQGWQDRTNNMRRGRKEVEVIDKVGDVSMASTPFYDENMYILNQCSFSNILEILIMSAKWQTNSIKDFVASSRGSSSAREKANLSLSLVKALVLREKEDKLTSEFTSDEKVVFLINSLFDQAEKTLVRRKTFA</sequence>
<evidence type="ECO:0000313" key="3">
    <source>
        <dbReference type="EnsemblPlants" id="KRH12684"/>
    </source>
</evidence>
<evidence type="ECO:0000313" key="4">
    <source>
        <dbReference type="Proteomes" id="UP000008827"/>
    </source>
</evidence>
<accession>K7MCB4</accession>
<dbReference type="STRING" id="3847.K7MCB4"/>
<dbReference type="HOGENOM" id="CLU_1345271_0_0_1"/>
<name>K7MCB4_SOYBN</name>
<dbReference type="EnsemblPlants" id="KRH12684">
    <property type="protein sequence ID" value="KRH12684"/>
    <property type="gene ID" value="GLYMA_15G187300"/>
</dbReference>
<dbReference type="AlphaFoldDB" id="K7MCB4"/>
<dbReference type="InParanoid" id="K7MCB4"/>
<dbReference type="PaxDb" id="3847-GLYMA15G21330.1"/>
<dbReference type="Proteomes" id="UP000008827">
    <property type="component" value="Chromosome 15"/>
</dbReference>